<protein>
    <recommendedName>
        <fullName evidence="1">HNH nuclease domain-containing protein</fullName>
    </recommendedName>
</protein>
<evidence type="ECO:0000313" key="3">
    <source>
        <dbReference type="Proteomes" id="UP000218334"/>
    </source>
</evidence>
<evidence type="ECO:0000313" key="2">
    <source>
        <dbReference type="EMBL" id="PBK77229.1"/>
    </source>
</evidence>
<keyword evidence="3" id="KW-1185">Reference proteome</keyword>
<dbReference type="InterPro" id="IPR003615">
    <property type="entry name" value="HNH_nuc"/>
</dbReference>
<dbReference type="AlphaFoldDB" id="A0A2H3C2C0"/>
<accession>A0A2H3C2C0</accession>
<dbReference type="Pfam" id="PF13391">
    <property type="entry name" value="HNH_2"/>
    <property type="match status" value="1"/>
</dbReference>
<reference evidence="3" key="1">
    <citation type="journal article" date="2017" name="Nat. Ecol. Evol.">
        <title>Genome expansion and lineage-specific genetic innovations in the forest pathogenic fungi Armillaria.</title>
        <authorList>
            <person name="Sipos G."/>
            <person name="Prasanna A.N."/>
            <person name="Walter M.C."/>
            <person name="O'Connor E."/>
            <person name="Balint B."/>
            <person name="Krizsan K."/>
            <person name="Kiss B."/>
            <person name="Hess J."/>
            <person name="Varga T."/>
            <person name="Slot J."/>
            <person name="Riley R."/>
            <person name="Boka B."/>
            <person name="Rigling D."/>
            <person name="Barry K."/>
            <person name="Lee J."/>
            <person name="Mihaltcheva S."/>
            <person name="LaButti K."/>
            <person name="Lipzen A."/>
            <person name="Waldron R."/>
            <person name="Moloney N.M."/>
            <person name="Sperisen C."/>
            <person name="Kredics L."/>
            <person name="Vagvoelgyi C."/>
            <person name="Patrignani A."/>
            <person name="Fitzpatrick D."/>
            <person name="Nagy I."/>
            <person name="Doyle S."/>
            <person name="Anderson J.B."/>
            <person name="Grigoriev I.V."/>
            <person name="Gueldener U."/>
            <person name="Muensterkoetter M."/>
            <person name="Nagy L.G."/>
        </authorList>
    </citation>
    <scope>NUCLEOTIDE SEQUENCE [LARGE SCALE GENOMIC DNA]</scope>
    <source>
        <strain evidence="3">28-4</strain>
    </source>
</reference>
<name>A0A2H3C2C0_9AGAR</name>
<dbReference type="EMBL" id="KZ293416">
    <property type="protein sequence ID" value="PBK77229.1"/>
    <property type="molecule type" value="Genomic_DNA"/>
</dbReference>
<sequence length="366" mass="40626">MSNGQPCYELFIFSDRKDNEFLAIPVADIAHITKRPVKFLRFVGFCILGVDGSIMSEKGAFVEDDEAITEGKYYFVAPIASGEGSSLVDPNVIGDYVNGNNLYWTSDSHREFRDKVVARDRSGLVTNNIPSDCGSTHIIPYAKGNDYISAISQARSRGNEPEITDIHDVRNGLLLFLSVKELFTKDLALIRTPNAVLNHDDLLLHETSITRNLNMHGIADGNYVFLVFLWLAEGSPPIMGNDDDNTPVIGSRDKVPTGSRHRYGPLYEGLSSLPADFLLEFAFGAMVVRLWASKCLRDRLEAATRALYPSQVPDIEMEMESINITPEQQQIFTAMDAVMNLRTAARYFGYVALSDAHFETVINGVG</sequence>
<evidence type="ECO:0000259" key="1">
    <source>
        <dbReference type="Pfam" id="PF13391"/>
    </source>
</evidence>
<proteinExistence type="predicted"/>
<gene>
    <name evidence="2" type="ORF">ARMSODRAFT_999556</name>
</gene>
<feature type="domain" description="HNH nuclease" evidence="1">
    <location>
        <begin position="135"/>
        <end position="185"/>
    </location>
</feature>
<dbReference type="Proteomes" id="UP000218334">
    <property type="component" value="Unassembled WGS sequence"/>
</dbReference>
<organism evidence="2 3">
    <name type="scientific">Armillaria solidipes</name>
    <dbReference type="NCBI Taxonomy" id="1076256"/>
    <lineage>
        <taxon>Eukaryota</taxon>
        <taxon>Fungi</taxon>
        <taxon>Dikarya</taxon>
        <taxon>Basidiomycota</taxon>
        <taxon>Agaricomycotina</taxon>
        <taxon>Agaricomycetes</taxon>
        <taxon>Agaricomycetidae</taxon>
        <taxon>Agaricales</taxon>
        <taxon>Marasmiineae</taxon>
        <taxon>Physalacriaceae</taxon>
        <taxon>Armillaria</taxon>
    </lineage>
</organism>